<feature type="region of interest" description="Disordered" evidence="1">
    <location>
        <begin position="1"/>
        <end position="46"/>
    </location>
</feature>
<name>A0A0K1P928_9BACT</name>
<dbReference type="EMBL" id="CP012332">
    <property type="protein sequence ID" value="AKU90012.1"/>
    <property type="molecule type" value="Genomic_DNA"/>
</dbReference>
<dbReference type="Proteomes" id="UP000055590">
    <property type="component" value="Chromosome"/>
</dbReference>
<dbReference type="AlphaFoldDB" id="A0A0K1P928"/>
<dbReference type="KEGG" id="vin:AKJ08_0399"/>
<proteinExistence type="predicted"/>
<evidence type="ECO:0000313" key="3">
    <source>
        <dbReference type="Proteomes" id="UP000055590"/>
    </source>
</evidence>
<feature type="compositionally biased region" description="Basic and acidic residues" evidence="1">
    <location>
        <begin position="14"/>
        <end position="27"/>
    </location>
</feature>
<sequence>MGGVGVHPPGIVCGERRRVNASDRESKGSALAPGKRPSPAPLREGG</sequence>
<protein>
    <submittedName>
        <fullName evidence="2">Uncharacterized protein</fullName>
    </submittedName>
</protein>
<keyword evidence="3" id="KW-1185">Reference proteome</keyword>
<organism evidence="2 3">
    <name type="scientific">Vulgatibacter incomptus</name>
    <dbReference type="NCBI Taxonomy" id="1391653"/>
    <lineage>
        <taxon>Bacteria</taxon>
        <taxon>Pseudomonadati</taxon>
        <taxon>Myxococcota</taxon>
        <taxon>Myxococcia</taxon>
        <taxon>Myxococcales</taxon>
        <taxon>Cystobacterineae</taxon>
        <taxon>Vulgatibacteraceae</taxon>
        <taxon>Vulgatibacter</taxon>
    </lineage>
</organism>
<evidence type="ECO:0000256" key="1">
    <source>
        <dbReference type="SAM" id="MobiDB-lite"/>
    </source>
</evidence>
<evidence type="ECO:0000313" key="2">
    <source>
        <dbReference type="EMBL" id="AKU90012.1"/>
    </source>
</evidence>
<accession>A0A0K1P928</accession>
<reference evidence="2 3" key="1">
    <citation type="submission" date="2015-08" db="EMBL/GenBank/DDBJ databases">
        <authorList>
            <person name="Babu N.S."/>
            <person name="Beckwith C.J."/>
            <person name="Beseler K.G."/>
            <person name="Brison A."/>
            <person name="Carone J.V."/>
            <person name="Caskin T.P."/>
            <person name="Diamond M."/>
            <person name="Durham M.E."/>
            <person name="Foxe J.M."/>
            <person name="Go M."/>
            <person name="Henderson B.A."/>
            <person name="Jones I.B."/>
            <person name="McGettigan J.A."/>
            <person name="Micheletti S.J."/>
            <person name="Nasrallah M.E."/>
            <person name="Ortiz D."/>
            <person name="Piller C.R."/>
            <person name="Privatt S.R."/>
            <person name="Schneider S.L."/>
            <person name="Sharp S."/>
            <person name="Smith T.C."/>
            <person name="Stanton J.D."/>
            <person name="Ullery H.E."/>
            <person name="Wilson R.J."/>
            <person name="Serrano M.G."/>
            <person name="Buck G."/>
            <person name="Lee V."/>
            <person name="Wang Y."/>
            <person name="Carvalho R."/>
            <person name="Voegtly L."/>
            <person name="Shi R."/>
            <person name="Duckworth R."/>
            <person name="Johnson A."/>
            <person name="Loviza R."/>
            <person name="Walstead R."/>
            <person name="Shah Z."/>
            <person name="Kiflezghi M."/>
            <person name="Wade K."/>
            <person name="Ball S.L."/>
            <person name="Bradley K.W."/>
            <person name="Asai D.J."/>
            <person name="Bowman C.A."/>
            <person name="Russell D.A."/>
            <person name="Pope W.H."/>
            <person name="Jacobs-Sera D."/>
            <person name="Hendrix R.W."/>
            <person name="Hatfull G.F."/>
        </authorList>
    </citation>
    <scope>NUCLEOTIDE SEQUENCE [LARGE SCALE GENOMIC DNA]</scope>
    <source>
        <strain evidence="2 3">DSM 27710</strain>
    </source>
</reference>
<gene>
    <name evidence="2" type="ORF">AKJ08_0399</name>
</gene>